<evidence type="ECO:0000256" key="9">
    <source>
        <dbReference type="ARBA" id="ARBA00022734"/>
    </source>
</evidence>
<dbReference type="InterPro" id="IPR029044">
    <property type="entry name" value="Nucleotide-diphossugar_trans"/>
</dbReference>
<dbReference type="FunFam" id="2.80.10.50:FF:000065">
    <property type="entry name" value="Polypeptide N-acetylgalactosaminyltransferase"/>
    <property type="match status" value="1"/>
</dbReference>
<dbReference type="GO" id="GO:0046872">
    <property type="term" value="F:metal ion binding"/>
    <property type="evidence" value="ECO:0007669"/>
    <property type="project" value="UniProtKB-KW"/>
</dbReference>
<comment type="subcellular location">
    <subcellularLocation>
        <location evidence="2 18">Golgi apparatus membrane</location>
        <topology evidence="2 18">Single-pass type II membrane protein</topology>
    </subcellularLocation>
</comment>
<dbReference type="GO" id="GO:0006493">
    <property type="term" value="P:protein O-linked glycosylation"/>
    <property type="evidence" value="ECO:0007669"/>
    <property type="project" value="TreeGrafter"/>
</dbReference>
<evidence type="ECO:0000256" key="14">
    <source>
        <dbReference type="ARBA" id="ARBA00023157"/>
    </source>
</evidence>
<dbReference type="InterPro" id="IPR000772">
    <property type="entry name" value="Ricin_B_lectin"/>
</dbReference>
<dbReference type="SUPFAM" id="SSF50370">
    <property type="entry name" value="Ricin B-like lectins"/>
    <property type="match status" value="1"/>
</dbReference>
<name>A0A9N9WNQ8_9DIPT</name>
<dbReference type="PROSITE" id="PS50231">
    <property type="entry name" value="RICIN_B_LECTIN"/>
    <property type="match status" value="1"/>
</dbReference>
<dbReference type="Gene3D" id="3.90.550.10">
    <property type="entry name" value="Spore Coat Polysaccharide Biosynthesis Protein SpsA, Chain A"/>
    <property type="match status" value="1"/>
</dbReference>
<evidence type="ECO:0000256" key="15">
    <source>
        <dbReference type="ARBA" id="ARBA00023211"/>
    </source>
</evidence>
<organism evidence="20 21">
    <name type="scientific">Chironomus riparius</name>
    <dbReference type="NCBI Taxonomy" id="315576"/>
    <lineage>
        <taxon>Eukaryota</taxon>
        <taxon>Metazoa</taxon>
        <taxon>Ecdysozoa</taxon>
        <taxon>Arthropoda</taxon>
        <taxon>Hexapoda</taxon>
        <taxon>Insecta</taxon>
        <taxon>Pterygota</taxon>
        <taxon>Neoptera</taxon>
        <taxon>Endopterygota</taxon>
        <taxon>Diptera</taxon>
        <taxon>Nematocera</taxon>
        <taxon>Chironomoidea</taxon>
        <taxon>Chironomidae</taxon>
        <taxon>Chironominae</taxon>
        <taxon>Chironomus</taxon>
    </lineage>
</organism>
<dbReference type="InterPro" id="IPR001173">
    <property type="entry name" value="Glyco_trans_2-like"/>
</dbReference>
<dbReference type="EC" id="2.4.1.-" evidence="18"/>
<comment type="catalytic activity">
    <reaction evidence="17">
        <text>L-seryl-[protein] + UDP-N-acetyl-alpha-D-galactosamine = a 3-O-[N-acetyl-alpha-D-galactosaminyl]-L-seryl-[protein] + UDP + H(+)</text>
        <dbReference type="Rhea" id="RHEA:23956"/>
        <dbReference type="Rhea" id="RHEA-COMP:9863"/>
        <dbReference type="Rhea" id="RHEA-COMP:12788"/>
        <dbReference type="ChEBI" id="CHEBI:15378"/>
        <dbReference type="ChEBI" id="CHEBI:29999"/>
        <dbReference type="ChEBI" id="CHEBI:53604"/>
        <dbReference type="ChEBI" id="CHEBI:58223"/>
        <dbReference type="ChEBI" id="CHEBI:67138"/>
        <dbReference type="EC" id="2.4.1.41"/>
    </reaction>
</comment>
<dbReference type="CDD" id="cd02510">
    <property type="entry name" value="pp-GalNAc-T"/>
    <property type="match status" value="1"/>
</dbReference>
<keyword evidence="14 18" id="KW-1015">Disulfide bond</keyword>
<dbReference type="SMART" id="SM00458">
    <property type="entry name" value="RICIN"/>
    <property type="match status" value="1"/>
</dbReference>
<dbReference type="OrthoDB" id="429263at2759"/>
<feature type="transmembrane region" description="Helical" evidence="18">
    <location>
        <begin position="21"/>
        <end position="37"/>
    </location>
</feature>
<keyword evidence="12 18" id="KW-0333">Golgi apparatus</keyword>
<keyword evidence="10" id="KW-0735">Signal-anchor</keyword>
<evidence type="ECO:0000256" key="16">
    <source>
        <dbReference type="ARBA" id="ARBA00050905"/>
    </source>
</evidence>
<evidence type="ECO:0000256" key="17">
    <source>
        <dbReference type="ARBA" id="ARBA00052209"/>
    </source>
</evidence>
<dbReference type="AlphaFoldDB" id="A0A9N9WNQ8"/>
<keyword evidence="7 18" id="KW-0812">Transmembrane</keyword>
<dbReference type="GO" id="GO:0030246">
    <property type="term" value="F:carbohydrate binding"/>
    <property type="evidence" value="ECO:0007669"/>
    <property type="project" value="UniProtKB-KW"/>
</dbReference>
<dbReference type="Gene3D" id="2.80.10.50">
    <property type="match status" value="1"/>
</dbReference>
<keyword evidence="9 18" id="KW-0430">Lectin</keyword>
<evidence type="ECO:0000256" key="13">
    <source>
        <dbReference type="ARBA" id="ARBA00023136"/>
    </source>
</evidence>
<dbReference type="CDD" id="cd23434">
    <property type="entry name" value="beta-trefoil_Ricin_GALNT2"/>
    <property type="match status" value="1"/>
</dbReference>
<feature type="domain" description="Ricin B lectin" evidence="19">
    <location>
        <begin position="467"/>
        <end position="588"/>
    </location>
</feature>
<comment type="similarity">
    <text evidence="4 18">Belongs to the glycosyltransferase 2 family. GalNAc-T subfamily.</text>
</comment>
<dbReference type="GO" id="GO:0004653">
    <property type="term" value="F:polypeptide N-acetylgalactosaminyltransferase activity"/>
    <property type="evidence" value="ECO:0007669"/>
    <property type="project" value="UniProtKB-EC"/>
</dbReference>
<evidence type="ECO:0000256" key="6">
    <source>
        <dbReference type="ARBA" id="ARBA00022679"/>
    </source>
</evidence>
<comment type="catalytic activity">
    <reaction evidence="16">
        <text>L-threonyl-[protein] + UDP-N-acetyl-alpha-D-galactosamine = a 3-O-[N-acetyl-alpha-D-galactosaminyl]-L-threonyl-[protein] + UDP + H(+)</text>
        <dbReference type="Rhea" id="RHEA:52424"/>
        <dbReference type="Rhea" id="RHEA-COMP:11060"/>
        <dbReference type="Rhea" id="RHEA-COMP:11689"/>
        <dbReference type="ChEBI" id="CHEBI:15378"/>
        <dbReference type="ChEBI" id="CHEBI:30013"/>
        <dbReference type="ChEBI" id="CHEBI:58223"/>
        <dbReference type="ChEBI" id="CHEBI:67138"/>
        <dbReference type="ChEBI" id="CHEBI:87075"/>
        <dbReference type="EC" id="2.4.1.41"/>
    </reaction>
</comment>
<comment type="pathway">
    <text evidence="3 18">Protein modification; protein glycosylation.</text>
</comment>
<keyword evidence="13 18" id="KW-0472">Membrane</keyword>
<keyword evidence="21" id="KW-1185">Reference proteome</keyword>
<evidence type="ECO:0000256" key="18">
    <source>
        <dbReference type="RuleBase" id="RU361242"/>
    </source>
</evidence>
<evidence type="ECO:0000256" key="2">
    <source>
        <dbReference type="ARBA" id="ARBA00004323"/>
    </source>
</evidence>
<proteinExistence type="inferred from homology"/>
<evidence type="ECO:0000256" key="7">
    <source>
        <dbReference type="ARBA" id="ARBA00022692"/>
    </source>
</evidence>
<evidence type="ECO:0000256" key="11">
    <source>
        <dbReference type="ARBA" id="ARBA00022989"/>
    </source>
</evidence>
<evidence type="ECO:0000256" key="10">
    <source>
        <dbReference type="ARBA" id="ARBA00022968"/>
    </source>
</evidence>
<evidence type="ECO:0000256" key="1">
    <source>
        <dbReference type="ARBA" id="ARBA00001936"/>
    </source>
</evidence>
<dbReference type="InterPro" id="IPR045885">
    <property type="entry name" value="GalNAc-T"/>
</dbReference>
<evidence type="ECO:0000256" key="12">
    <source>
        <dbReference type="ARBA" id="ARBA00023034"/>
    </source>
</evidence>
<keyword evidence="15 18" id="KW-0464">Manganese</keyword>
<dbReference type="EMBL" id="OU895877">
    <property type="protein sequence ID" value="CAG9799071.1"/>
    <property type="molecule type" value="Genomic_DNA"/>
</dbReference>
<evidence type="ECO:0000256" key="3">
    <source>
        <dbReference type="ARBA" id="ARBA00004922"/>
    </source>
</evidence>
<dbReference type="PANTHER" id="PTHR11675:SF119">
    <property type="entry name" value="POLYPEPTIDE N-ACETYLGALACTOSAMINYLTRANSFERASE 2"/>
    <property type="match status" value="1"/>
</dbReference>
<evidence type="ECO:0000256" key="4">
    <source>
        <dbReference type="ARBA" id="ARBA00005680"/>
    </source>
</evidence>
<evidence type="ECO:0000256" key="8">
    <source>
        <dbReference type="ARBA" id="ARBA00022723"/>
    </source>
</evidence>
<reference evidence="20" key="2">
    <citation type="submission" date="2022-10" db="EMBL/GenBank/DDBJ databases">
        <authorList>
            <consortium name="ENA_rothamsted_submissions"/>
            <consortium name="culmorum"/>
            <person name="King R."/>
        </authorList>
    </citation>
    <scope>NUCLEOTIDE SEQUENCE</scope>
</reference>
<dbReference type="Pfam" id="PF00652">
    <property type="entry name" value="Ricin_B_lectin"/>
    <property type="match status" value="1"/>
</dbReference>
<dbReference type="Pfam" id="PF00535">
    <property type="entry name" value="Glycos_transf_2"/>
    <property type="match status" value="1"/>
</dbReference>
<keyword evidence="8" id="KW-0479">Metal-binding</keyword>
<reference evidence="20" key="1">
    <citation type="submission" date="2022-01" db="EMBL/GenBank/DDBJ databases">
        <authorList>
            <person name="King R."/>
        </authorList>
    </citation>
    <scope>NUCLEOTIDE SEQUENCE</scope>
</reference>
<gene>
    <name evidence="20" type="ORF">CHIRRI_LOCUS2046</name>
</gene>
<dbReference type="FunFam" id="3.90.550.10:FF:000026">
    <property type="entry name" value="Polypeptide N-acetylgalactosaminyltransferase"/>
    <property type="match status" value="1"/>
</dbReference>
<sequence>MPKIRKLNLISLAKMRRNVKFFIVFCISWMFVLLYYLQGSANKNENRALRLRDGVVTLSSLLGDDISASTSPNNNINLHNHHHLGSLASFSSSDAAPPPRLSWDYFDEIGYIKRGGLRTGEDPYIRNRFNQQASDSLSSNRDIPDTRNPMCRRKKWISNLPPTSVVITFHNEARSTLLRTIVSVLNRSPDHLIKEIILVDDFSDHPEDGLELAKINKVRILRNEKREGLVRSRVKGAEIATAEILTFLDSHCECNEDWLPPLIERVVEDETRVVCPVIDVISMDNFQYIGASADLRGGFDWNLVFKWEYLSPQERQARQKDPTTSIRTPMIAGGLFVINKTYFEKLGRYDEKMDVWGGENLEISFRVWQCGGSLEIIPCSRVGHVFRKRHPYTFPGGSGNVFARNTRRAAEVWMDDYKQYYYASVPLAKNIPFGNIEDRLALKEKLHCKPFKWYLENVYPELIVPETQARGSIRQGPYCVDTLGHLVDGTIGLYQCHETGGNQEWIFTKRGQIKHIDLCLTLVNFTRGSMVVMKYCDESENQQWVMRDGGLLQHSKINVCLDSRLVTERGITAERCNSALETQQWRFMSDLS</sequence>
<protein>
    <recommendedName>
        <fullName evidence="18">Polypeptide N-acetylgalactosaminyltransferase</fullName>
        <ecNumber evidence="18">2.4.1.-</ecNumber>
    </recommendedName>
    <alternativeName>
        <fullName evidence="18">Protein-UDP acetylgalactosaminyltransferase</fullName>
    </alternativeName>
</protein>
<keyword evidence="11 18" id="KW-1133">Transmembrane helix</keyword>
<evidence type="ECO:0000313" key="21">
    <source>
        <dbReference type="Proteomes" id="UP001153620"/>
    </source>
</evidence>
<evidence type="ECO:0000259" key="19">
    <source>
        <dbReference type="SMART" id="SM00458"/>
    </source>
</evidence>
<accession>A0A9N9WNQ8</accession>
<dbReference type="PANTHER" id="PTHR11675">
    <property type="entry name" value="N-ACETYLGALACTOSAMINYLTRANSFERASE"/>
    <property type="match status" value="1"/>
</dbReference>
<dbReference type="GO" id="GO:0000139">
    <property type="term" value="C:Golgi membrane"/>
    <property type="evidence" value="ECO:0007669"/>
    <property type="project" value="UniProtKB-SubCell"/>
</dbReference>
<keyword evidence="5 18" id="KW-0328">Glycosyltransferase</keyword>
<dbReference type="InterPro" id="IPR035992">
    <property type="entry name" value="Ricin_B-like_lectins"/>
</dbReference>
<dbReference type="Proteomes" id="UP001153620">
    <property type="component" value="Chromosome 1"/>
</dbReference>
<dbReference type="SUPFAM" id="SSF53448">
    <property type="entry name" value="Nucleotide-diphospho-sugar transferases"/>
    <property type="match status" value="1"/>
</dbReference>
<keyword evidence="6 18" id="KW-0808">Transferase</keyword>
<comment type="cofactor">
    <cofactor evidence="1 18">
        <name>Mn(2+)</name>
        <dbReference type="ChEBI" id="CHEBI:29035"/>
    </cofactor>
</comment>
<evidence type="ECO:0000256" key="5">
    <source>
        <dbReference type="ARBA" id="ARBA00022676"/>
    </source>
</evidence>
<evidence type="ECO:0000313" key="20">
    <source>
        <dbReference type="EMBL" id="CAG9799071.1"/>
    </source>
</evidence>